<evidence type="ECO:0000256" key="4">
    <source>
        <dbReference type="PROSITE-ProRule" id="PRU01248"/>
    </source>
</evidence>
<reference evidence="6 7" key="1">
    <citation type="submission" date="2018-08" db="EMBL/GenBank/DDBJ databases">
        <title>Fibrisoma montanum sp. nov., isolated from Danxia mountain soil.</title>
        <authorList>
            <person name="Huang Y."/>
        </authorList>
    </citation>
    <scope>NUCLEOTIDE SEQUENCE [LARGE SCALE GENOMIC DNA]</scope>
    <source>
        <strain evidence="6 7">HYT19</strain>
    </source>
</reference>
<dbReference type="Pfam" id="PF17293">
    <property type="entry name" value="Arm-DNA-bind_5"/>
    <property type="match status" value="1"/>
</dbReference>
<keyword evidence="7" id="KW-1185">Reference proteome</keyword>
<dbReference type="InterPro" id="IPR035386">
    <property type="entry name" value="Arm-DNA-bind_5"/>
</dbReference>
<dbReference type="InterPro" id="IPR010998">
    <property type="entry name" value="Integrase_recombinase_N"/>
</dbReference>
<evidence type="ECO:0000256" key="3">
    <source>
        <dbReference type="ARBA" id="ARBA00023172"/>
    </source>
</evidence>
<evidence type="ECO:0000259" key="5">
    <source>
        <dbReference type="PROSITE" id="PS51900"/>
    </source>
</evidence>
<accession>A0A418M3V5</accession>
<organism evidence="6 7">
    <name type="scientific">Fibrisoma montanum</name>
    <dbReference type="NCBI Taxonomy" id="2305895"/>
    <lineage>
        <taxon>Bacteria</taxon>
        <taxon>Pseudomonadati</taxon>
        <taxon>Bacteroidota</taxon>
        <taxon>Cytophagia</taxon>
        <taxon>Cytophagales</taxon>
        <taxon>Spirosomataceae</taxon>
        <taxon>Fibrisoma</taxon>
    </lineage>
</organism>
<dbReference type="InterPro" id="IPR013762">
    <property type="entry name" value="Integrase-like_cat_sf"/>
</dbReference>
<dbReference type="PROSITE" id="PS51900">
    <property type="entry name" value="CB"/>
    <property type="match status" value="1"/>
</dbReference>
<dbReference type="InterPro" id="IPR011010">
    <property type="entry name" value="DNA_brk_join_enz"/>
</dbReference>
<name>A0A418M3V5_9BACT</name>
<feature type="domain" description="Core-binding (CB)" evidence="5">
    <location>
        <begin position="106"/>
        <end position="200"/>
    </location>
</feature>
<evidence type="ECO:0000313" key="7">
    <source>
        <dbReference type="Proteomes" id="UP000283523"/>
    </source>
</evidence>
<proteinExistence type="predicted"/>
<gene>
    <name evidence="6" type="ORF">DYU11_20845</name>
</gene>
<evidence type="ECO:0000256" key="2">
    <source>
        <dbReference type="ARBA" id="ARBA00023125"/>
    </source>
</evidence>
<dbReference type="Gene3D" id="1.10.150.130">
    <property type="match status" value="1"/>
</dbReference>
<dbReference type="Pfam" id="PF13102">
    <property type="entry name" value="Phage_int_SAM_5"/>
    <property type="match status" value="1"/>
</dbReference>
<dbReference type="GO" id="GO:0015074">
    <property type="term" value="P:DNA integration"/>
    <property type="evidence" value="ECO:0007669"/>
    <property type="project" value="UniProtKB-KW"/>
</dbReference>
<dbReference type="RefSeq" id="WP_119669663.1">
    <property type="nucleotide sequence ID" value="NZ_QXED01000006.1"/>
</dbReference>
<dbReference type="InterPro" id="IPR025269">
    <property type="entry name" value="SAM-like_dom"/>
</dbReference>
<dbReference type="GO" id="GO:0003677">
    <property type="term" value="F:DNA binding"/>
    <property type="evidence" value="ECO:0007669"/>
    <property type="project" value="UniProtKB-UniRule"/>
</dbReference>
<protein>
    <recommendedName>
        <fullName evidence="5">Core-binding (CB) domain-containing protein</fullName>
    </recommendedName>
</protein>
<comment type="caution">
    <text evidence="6">The sequence shown here is derived from an EMBL/GenBank/DDBJ whole genome shotgun (WGS) entry which is preliminary data.</text>
</comment>
<keyword evidence="3" id="KW-0233">DNA recombination</keyword>
<dbReference type="EMBL" id="QXED01000006">
    <property type="protein sequence ID" value="RIV20495.1"/>
    <property type="molecule type" value="Genomic_DNA"/>
</dbReference>
<keyword evidence="1" id="KW-0229">DNA integration</keyword>
<dbReference type="SUPFAM" id="SSF56349">
    <property type="entry name" value="DNA breaking-rejoining enzymes"/>
    <property type="match status" value="1"/>
</dbReference>
<keyword evidence="2 4" id="KW-0238">DNA-binding</keyword>
<dbReference type="Proteomes" id="UP000283523">
    <property type="component" value="Unassembled WGS sequence"/>
</dbReference>
<evidence type="ECO:0000256" key="1">
    <source>
        <dbReference type="ARBA" id="ARBA00022908"/>
    </source>
</evidence>
<dbReference type="InterPro" id="IPR044068">
    <property type="entry name" value="CB"/>
</dbReference>
<dbReference type="Gene3D" id="1.10.443.10">
    <property type="entry name" value="Intergrase catalytic core"/>
    <property type="match status" value="1"/>
</dbReference>
<dbReference type="AlphaFoldDB" id="A0A418M3V5"/>
<evidence type="ECO:0000313" key="6">
    <source>
        <dbReference type="EMBL" id="RIV20495.1"/>
    </source>
</evidence>
<dbReference type="OrthoDB" id="937349at2"/>
<dbReference type="GO" id="GO:0006310">
    <property type="term" value="P:DNA recombination"/>
    <property type="evidence" value="ECO:0007669"/>
    <property type="project" value="UniProtKB-KW"/>
</dbReference>
<sequence>MKINRMEVSFWLHNSKQRGFAQIYCRISVKGERADIGSTGITIHRDHWDPLTSTIKGADPTAHFKNEQLTTIRLQLMALFNDLFRRKAPITAGKIKRLYRKGGNDIAFITAFELYLKEVKANPDVTDETWTVYDTARKKVVDFLIIEKALDMPLEDFDAAWLKKFRRWMKSIPVGDKVGHADSYIHKHATTIKQVTRWAKINHLAGDNPLEGLKLPQVNYDDPIYLTEAEFVRLKNHRFTNPHLQAVADVFIIYCRTGFHFGDLKDFVKRYRTALRRGIDGEVWLIKDRIKTEVTARVPQFAEVADIVAKYGGWEHLPLKSNKTMNLQLKVIAAELGLHPDLSTKAGRKTFTDWCFNTLGLTTDAVKVMLGRKSAIGLEVYGRPDERRVIAELRESKTYQQELRKAS</sequence>